<dbReference type="AlphaFoldDB" id="A0AAN6XFP5"/>
<proteinExistence type="predicted"/>
<accession>A0AAN6XFP5</accession>
<gene>
    <name evidence="2" type="ORF">QBC40DRAFT_349946</name>
</gene>
<reference evidence="2" key="2">
    <citation type="submission" date="2023-05" db="EMBL/GenBank/DDBJ databases">
        <authorList>
            <consortium name="Lawrence Berkeley National Laboratory"/>
            <person name="Steindorff A."/>
            <person name="Hensen N."/>
            <person name="Bonometti L."/>
            <person name="Westerberg I."/>
            <person name="Brannstrom I.O."/>
            <person name="Guillou S."/>
            <person name="Cros-Aarteil S."/>
            <person name="Calhoun S."/>
            <person name="Haridas S."/>
            <person name="Kuo A."/>
            <person name="Mondo S."/>
            <person name="Pangilinan J."/>
            <person name="Riley R."/>
            <person name="Labutti K."/>
            <person name="Andreopoulos B."/>
            <person name="Lipzen A."/>
            <person name="Chen C."/>
            <person name="Yanf M."/>
            <person name="Daum C."/>
            <person name="Ng V."/>
            <person name="Clum A."/>
            <person name="Ohm R."/>
            <person name="Martin F."/>
            <person name="Silar P."/>
            <person name="Natvig D."/>
            <person name="Lalanne C."/>
            <person name="Gautier V."/>
            <person name="Ament-Velasquez S.L."/>
            <person name="Kruys A."/>
            <person name="Hutchinson M.I."/>
            <person name="Powell A.J."/>
            <person name="Barry K."/>
            <person name="Miller A.N."/>
            <person name="Grigoriev I.V."/>
            <person name="Debuchy R."/>
            <person name="Gladieux P."/>
            <person name="Thoren M.H."/>
            <person name="Johannesson H."/>
        </authorList>
    </citation>
    <scope>NUCLEOTIDE SEQUENCE</scope>
    <source>
        <strain evidence="2">CBS 315.58</strain>
    </source>
</reference>
<organism evidence="2 3">
    <name type="scientific">Triangularia verruculosa</name>
    <dbReference type="NCBI Taxonomy" id="2587418"/>
    <lineage>
        <taxon>Eukaryota</taxon>
        <taxon>Fungi</taxon>
        <taxon>Dikarya</taxon>
        <taxon>Ascomycota</taxon>
        <taxon>Pezizomycotina</taxon>
        <taxon>Sordariomycetes</taxon>
        <taxon>Sordariomycetidae</taxon>
        <taxon>Sordariales</taxon>
        <taxon>Podosporaceae</taxon>
        <taxon>Triangularia</taxon>
    </lineage>
</organism>
<feature type="region of interest" description="Disordered" evidence="1">
    <location>
        <begin position="19"/>
        <end position="71"/>
    </location>
</feature>
<sequence length="211" mass="22607">MLDHSTGSKVKCRQSAISLKDKASRQDVLPASGASSTSASYLAVSFRSPADPGSSSFPTGPCAEPTQGAERPTRIMSLYPLGVSQKLPRSAGSEDEACHVPTNDRSPWQGSRYPSMFVSYRTSSVARPQESEDTTQVATAGYSEVATSPILARPGSESTPLEDETLVHVRTVSCETLLRGNEAPQKAECRPQPPKFYVWLWTGKGIQGTLG</sequence>
<feature type="region of interest" description="Disordered" evidence="1">
    <location>
        <begin position="86"/>
        <end position="111"/>
    </location>
</feature>
<evidence type="ECO:0000313" key="3">
    <source>
        <dbReference type="Proteomes" id="UP001303160"/>
    </source>
</evidence>
<dbReference type="Proteomes" id="UP001303160">
    <property type="component" value="Unassembled WGS sequence"/>
</dbReference>
<name>A0AAN6XFP5_9PEZI</name>
<keyword evidence="3" id="KW-1185">Reference proteome</keyword>
<reference evidence="2" key="1">
    <citation type="journal article" date="2023" name="Mol. Phylogenet. Evol.">
        <title>Genome-scale phylogeny and comparative genomics of the fungal order Sordariales.</title>
        <authorList>
            <person name="Hensen N."/>
            <person name="Bonometti L."/>
            <person name="Westerberg I."/>
            <person name="Brannstrom I.O."/>
            <person name="Guillou S."/>
            <person name="Cros-Aarteil S."/>
            <person name="Calhoun S."/>
            <person name="Haridas S."/>
            <person name="Kuo A."/>
            <person name="Mondo S."/>
            <person name="Pangilinan J."/>
            <person name="Riley R."/>
            <person name="LaButti K."/>
            <person name="Andreopoulos B."/>
            <person name="Lipzen A."/>
            <person name="Chen C."/>
            <person name="Yan M."/>
            <person name="Daum C."/>
            <person name="Ng V."/>
            <person name="Clum A."/>
            <person name="Steindorff A."/>
            <person name="Ohm R.A."/>
            <person name="Martin F."/>
            <person name="Silar P."/>
            <person name="Natvig D.O."/>
            <person name="Lalanne C."/>
            <person name="Gautier V."/>
            <person name="Ament-Velasquez S.L."/>
            <person name="Kruys A."/>
            <person name="Hutchinson M.I."/>
            <person name="Powell A.J."/>
            <person name="Barry K."/>
            <person name="Miller A.N."/>
            <person name="Grigoriev I.V."/>
            <person name="Debuchy R."/>
            <person name="Gladieux P."/>
            <person name="Hiltunen Thoren M."/>
            <person name="Johannesson H."/>
        </authorList>
    </citation>
    <scope>NUCLEOTIDE SEQUENCE</scope>
    <source>
        <strain evidence="2">CBS 315.58</strain>
    </source>
</reference>
<protein>
    <submittedName>
        <fullName evidence="2">Uncharacterized protein</fullName>
    </submittedName>
</protein>
<evidence type="ECO:0000313" key="2">
    <source>
        <dbReference type="EMBL" id="KAK4198721.1"/>
    </source>
</evidence>
<evidence type="ECO:0000256" key="1">
    <source>
        <dbReference type="SAM" id="MobiDB-lite"/>
    </source>
</evidence>
<dbReference type="EMBL" id="MU863941">
    <property type="protein sequence ID" value="KAK4198721.1"/>
    <property type="molecule type" value="Genomic_DNA"/>
</dbReference>
<comment type="caution">
    <text evidence="2">The sequence shown here is derived from an EMBL/GenBank/DDBJ whole genome shotgun (WGS) entry which is preliminary data.</text>
</comment>